<evidence type="ECO:0000256" key="2">
    <source>
        <dbReference type="SAM" id="MobiDB-lite"/>
    </source>
</evidence>
<dbReference type="Proteomes" id="UP000799770">
    <property type="component" value="Unassembled WGS sequence"/>
</dbReference>
<protein>
    <submittedName>
        <fullName evidence="4">Uncharacterized protein</fullName>
    </submittedName>
</protein>
<evidence type="ECO:0000313" key="4">
    <source>
        <dbReference type="EMBL" id="KAF2119938.1"/>
    </source>
</evidence>
<reference evidence="4" key="1">
    <citation type="journal article" date="2020" name="Stud. Mycol.">
        <title>101 Dothideomycetes genomes: a test case for predicting lifestyles and emergence of pathogens.</title>
        <authorList>
            <person name="Haridas S."/>
            <person name="Albert R."/>
            <person name="Binder M."/>
            <person name="Bloem J."/>
            <person name="Labutti K."/>
            <person name="Salamov A."/>
            <person name="Andreopoulos B."/>
            <person name="Baker S."/>
            <person name="Barry K."/>
            <person name="Bills G."/>
            <person name="Bluhm B."/>
            <person name="Cannon C."/>
            <person name="Castanera R."/>
            <person name="Culley D."/>
            <person name="Daum C."/>
            <person name="Ezra D."/>
            <person name="Gonzalez J."/>
            <person name="Henrissat B."/>
            <person name="Kuo A."/>
            <person name="Liang C."/>
            <person name="Lipzen A."/>
            <person name="Lutzoni F."/>
            <person name="Magnuson J."/>
            <person name="Mondo S."/>
            <person name="Nolan M."/>
            <person name="Ohm R."/>
            <person name="Pangilinan J."/>
            <person name="Park H.-J."/>
            <person name="Ramirez L."/>
            <person name="Alfaro M."/>
            <person name="Sun H."/>
            <person name="Tritt A."/>
            <person name="Yoshinaga Y."/>
            <person name="Zwiers L.-H."/>
            <person name="Turgeon B."/>
            <person name="Goodwin S."/>
            <person name="Spatafora J."/>
            <person name="Crous P."/>
            <person name="Grigoriev I."/>
        </authorList>
    </citation>
    <scope>NUCLEOTIDE SEQUENCE</scope>
    <source>
        <strain evidence="4">CBS 627.86</strain>
    </source>
</reference>
<evidence type="ECO:0000313" key="5">
    <source>
        <dbReference type="Proteomes" id="UP000799770"/>
    </source>
</evidence>
<proteinExistence type="predicted"/>
<evidence type="ECO:0000256" key="3">
    <source>
        <dbReference type="SAM" id="SignalP"/>
    </source>
</evidence>
<keyword evidence="5" id="KW-1185">Reference proteome</keyword>
<gene>
    <name evidence="4" type="ORF">BDV96DRAFT_641804</name>
</gene>
<sequence>MFLSALRAFELLAFAFLLQTATVSALCSSTRSVECFRMANDHFMFSTFSSAPTVNEDVEENHHFSPQTPPAARFQVQNAAAIHPMSPELATDNTMRLTLQLGAAEQKIETLQETLSMQRQEMSQLKMLVASLTVNANASPPEIPRSMSLSFASSRGLRHMPSDVSNVPSLATTALSRQTSYGPPTPKTPKTPRGGTVPPVTPTNASSSRRRHVRTKTPEQRSLQKVMNGQKLYTFGMEPQDDRGLIADFFDEIHRWAVEWTVQYDELNDDIVTVMAELPVVKKLLFGNNFEEIRAIVADDTMRVEVVAAVVAKDIVYNTMCDHFLFNSGHPNAGACDHLFNQFLQLGPNDVVKKHEILVEQNTLYTTLHEHWGFRRWRDQVAEENSVALIDRLAPLVSDQATATGLEGVLAHYIKGYRIGFRMRMDAKKWVMFWPSAGEDFNPGTMVNESRTICGSLNDTNNKTVQFPQNFTVRFARSPCMTRIDFFLGREDKNIVHSALVQIKEKQCYIGAEAERKRSHPLLRNVNGNGAHA</sequence>
<feature type="region of interest" description="Disordered" evidence="2">
    <location>
        <begin position="176"/>
        <end position="222"/>
    </location>
</feature>
<organism evidence="4 5">
    <name type="scientific">Lophiotrema nucula</name>
    <dbReference type="NCBI Taxonomy" id="690887"/>
    <lineage>
        <taxon>Eukaryota</taxon>
        <taxon>Fungi</taxon>
        <taxon>Dikarya</taxon>
        <taxon>Ascomycota</taxon>
        <taxon>Pezizomycotina</taxon>
        <taxon>Dothideomycetes</taxon>
        <taxon>Pleosporomycetidae</taxon>
        <taxon>Pleosporales</taxon>
        <taxon>Lophiotremataceae</taxon>
        <taxon>Lophiotrema</taxon>
    </lineage>
</organism>
<evidence type="ECO:0000256" key="1">
    <source>
        <dbReference type="SAM" id="Coils"/>
    </source>
</evidence>
<dbReference type="AlphaFoldDB" id="A0A6A5ZNX8"/>
<feature type="signal peptide" evidence="3">
    <location>
        <begin position="1"/>
        <end position="25"/>
    </location>
</feature>
<dbReference type="EMBL" id="ML977314">
    <property type="protein sequence ID" value="KAF2119938.1"/>
    <property type="molecule type" value="Genomic_DNA"/>
</dbReference>
<name>A0A6A5ZNX8_9PLEO</name>
<accession>A0A6A5ZNX8</accession>
<dbReference type="OrthoDB" id="3789787at2759"/>
<keyword evidence="3" id="KW-0732">Signal</keyword>
<feature type="chain" id="PRO_5025615274" evidence="3">
    <location>
        <begin position="26"/>
        <end position="533"/>
    </location>
</feature>
<keyword evidence="1" id="KW-0175">Coiled coil</keyword>
<feature type="coiled-coil region" evidence="1">
    <location>
        <begin position="94"/>
        <end position="128"/>
    </location>
</feature>